<sequence>MIPSHTVVTGEHHRTKTVLHVLAISRESQYNHTVASHSHGKSVWRSWGLAFVALLSEILVQATIVGVRGAVPPNYVGVDLQESEDGDFFGAEIIWVGFVDTMSSRGS</sequence>
<accession>A0ABR3JQU4</accession>
<evidence type="ECO:0000313" key="2">
    <source>
        <dbReference type="Proteomes" id="UP001556367"/>
    </source>
</evidence>
<keyword evidence="2" id="KW-1185">Reference proteome</keyword>
<reference evidence="2" key="1">
    <citation type="submission" date="2024-06" db="EMBL/GenBank/DDBJ databases">
        <title>Multi-omics analyses provide insights into the biosynthesis of the anticancer antibiotic pleurotin in Hohenbuehelia grisea.</title>
        <authorList>
            <person name="Weaver J.A."/>
            <person name="Alberti F."/>
        </authorList>
    </citation>
    <scope>NUCLEOTIDE SEQUENCE [LARGE SCALE GENOMIC DNA]</scope>
    <source>
        <strain evidence="2">T-177</strain>
    </source>
</reference>
<dbReference type="EMBL" id="JASNQZ010000004">
    <property type="protein sequence ID" value="KAL0957921.1"/>
    <property type="molecule type" value="Genomic_DNA"/>
</dbReference>
<protein>
    <submittedName>
        <fullName evidence="1">Uncharacterized protein</fullName>
    </submittedName>
</protein>
<dbReference type="Proteomes" id="UP001556367">
    <property type="component" value="Unassembled WGS sequence"/>
</dbReference>
<proteinExistence type="predicted"/>
<name>A0ABR3JQU4_9AGAR</name>
<evidence type="ECO:0000313" key="1">
    <source>
        <dbReference type="EMBL" id="KAL0957921.1"/>
    </source>
</evidence>
<organism evidence="1 2">
    <name type="scientific">Hohenbuehelia grisea</name>
    <dbReference type="NCBI Taxonomy" id="104357"/>
    <lineage>
        <taxon>Eukaryota</taxon>
        <taxon>Fungi</taxon>
        <taxon>Dikarya</taxon>
        <taxon>Basidiomycota</taxon>
        <taxon>Agaricomycotina</taxon>
        <taxon>Agaricomycetes</taxon>
        <taxon>Agaricomycetidae</taxon>
        <taxon>Agaricales</taxon>
        <taxon>Pleurotineae</taxon>
        <taxon>Pleurotaceae</taxon>
        <taxon>Hohenbuehelia</taxon>
    </lineage>
</organism>
<comment type="caution">
    <text evidence="1">The sequence shown here is derived from an EMBL/GenBank/DDBJ whole genome shotgun (WGS) entry which is preliminary data.</text>
</comment>
<gene>
    <name evidence="1" type="ORF">HGRIS_000102</name>
</gene>